<dbReference type="InterPro" id="IPR029033">
    <property type="entry name" value="His_PPase_superfam"/>
</dbReference>
<evidence type="ECO:0000256" key="2">
    <source>
        <dbReference type="ARBA" id="ARBA00004496"/>
    </source>
</evidence>
<name>A0AA35RSL3_GEOBA</name>
<evidence type="ECO:0000256" key="6">
    <source>
        <dbReference type="ARBA" id="ARBA00022949"/>
    </source>
</evidence>
<feature type="chain" id="PRO_5041429572" evidence="8">
    <location>
        <begin position="26"/>
        <end position="2020"/>
    </location>
</feature>
<dbReference type="Gene3D" id="1.20.120.230">
    <property type="entry name" value="Alpha-catenin/vinculin-like"/>
    <property type="match status" value="5"/>
</dbReference>
<dbReference type="SUPFAM" id="SSF53254">
    <property type="entry name" value="Phosphoglycerate mutase-like"/>
    <property type="match status" value="1"/>
</dbReference>
<dbReference type="CDD" id="cd07061">
    <property type="entry name" value="HP_HAP_like"/>
    <property type="match status" value="1"/>
</dbReference>
<dbReference type="PROSITE" id="PS00616">
    <property type="entry name" value="HIS_ACID_PHOSPHAT_1"/>
    <property type="match status" value="1"/>
</dbReference>
<reference evidence="9" key="1">
    <citation type="submission" date="2023-03" db="EMBL/GenBank/DDBJ databases">
        <authorList>
            <person name="Steffen K."/>
            <person name="Cardenas P."/>
        </authorList>
    </citation>
    <scope>NUCLEOTIDE SEQUENCE</scope>
</reference>
<dbReference type="GO" id="GO:0005737">
    <property type="term" value="C:cytoplasm"/>
    <property type="evidence" value="ECO:0007669"/>
    <property type="project" value="UniProtKB-SubCell"/>
</dbReference>
<evidence type="ECO:0000313" key="10">
    <source>
        <dbReference type="Proteomes" id="UP001174909"/>
    </source>
</evidence>
<evidence type="ECO:0000256" key="1">
    <source>
        <dbReference type="ARBA" id="ARBA00004282"/>
    </source>
</evidence>
<evidence type="ECO:0000256" key="7">
    <source>
        <dbReference type="SAM" id="MobiDB-lite"/>
    </source>
</evidence>
<dbReference type="SUPFAM" id="SSF47220">
    <property type="entry name" value="alpha-catenin/vinculin-like"/>
    <property type="match status" value="5"/>
</dbReference>
<feature type="region of interest" description="Disordered" evidence="7">
    <location>
        <begin position="792"/>
        <end position="824"/>
    </location>
</feature>
<feature type="region of interest" description="Disordered" evidence="7">
    <location>
        <begin position="1042"/>
        <end position="1144"/>
    </location>
</feature>
<feature type="region of interest" description="Disordered" evidence="7">
    <location>
        <begin position="1168"/>
        <end position="1204"/>
    </location>
</feature>
<keyword evidence="8" id="KW-0732">Signal</keyword>
<evidence type="ECO:0000256" key="4">
    <source>
        <dbReference type="ARBA" id="ARBA00022490"/>
    </source>
</evidence>
<dbReference type="Pfam" id="PF00328">
    <property type="entry name" value="His_Phos_2"/>
    <property type="match status" value="1"/>
</dbReference>
<keyword evidence="5" id="KW-0130">Cell adhesion</keyword>
<comment type="subcellular location">
    <subcellularLocation>
        <location evidence="1">Cell junction</location>
    </subcellularLocation>
    <subcellularLocation>
        <location evidence="2">Cytoplasm</location>
    </subcellularLocation>
</comment>
<accession>A0AA35RSL3</accession>
<proteinExistence type="inferred from homology"/>
<comment type="caution">
    <text evidence="9">The sequence shown here is derived from an EMBL/GenBank/DDBJ whole genome shotgun (WGS) entry which is preliminary data.</text>
</comment>
<dbReference type="GO" id="GO:0045296">
    <property type="term" value="F:cadherin binding"/>
    <property type="evidence" value="ECO:0007669"/>
    <property type="project" value="InterPro"/>
</dbReference>
<comment type="similarity">
    <text evidence="3">Belongs to the vinculin/alpha-catenin family.</text>
</comment>
<keyword evidence="10" id="KW-1185">Reference proteome</keyword>
<dbReference type="Gene3D" id="1.20.120.810">
    <property type="entry name" value="Vinculin, Vh2 four-helix bundle"/>
    <property type="match status" value="3"/>
</dbReference>
<dbReference type="Proteomes" id="UP001174909">
    <property type="component" value="Unassembled WGS sequence"/>
</dbReference>
<dbReference type="EMBL" id="CASHTH010001581">
    <property type="protein sequence ID" value="CAI8016979.1"/>
    <property type="molecule type" value="Genomic_DNA"/>
</dbReference>
<sequence>MSSAMRLLPGGVLVVLCSVLTTVAPFSSSFYGYTGCGVSGWPVPEPPGGAKLSQVHAIIRHGDRTPWTGDACWPNDTAVWICNLNSAQIPMYYNTQYGPVVPRLYRKVFGFGGEPLNGNCSVGQLTTIGFHQQQVNGGSLRKAYVDTGFLSDVISPSEIYLRSDNEPRTQQSAEALMLGMYPPSGSTTEVVELHTLDTVYDYIIANAQLCPKFAMYQAEFLNSSVWKEHQNITNAVLNAISQAVNFPVSESDLDHFSDCLQTYHCHNLSWPQGMTDKLYDMSWDELSWQIFSQYAYPSVQANTQVGIGFLLKEIWQNMNKSVEGQQIQKFLLYSGHDTTLIPILVALQVDTMEWPPYASMMLIELFDISGKNYVRITYNGQVLPLRFCGSETLCDFDTFSGYLKSVTPSNPAIQCQTRSVELVLAPIASQVSQLMILTKTCGRSLFPDLESSALSVMDAVQHMVDVGKRITAETPDEGLREDLPVACSLALRAGEQLVEATRSLAREPSSGTAQLSLNTAAQGILEGTMKVLLVWDEAEVRKIISAAHWTLDRLGLVKVAKSMRSLVICFGGLSEAMALLLSLADKRQKDLTDYKRKEQVLSALSRLKVSLTPFCEVMKKYVRDPSDVATQNLRNVKANQVSSAIHDLIKAVSPLDEAESAPDNMVTNIMEVHRKLAPDSRYFIGPDLDRHLDAILQNSMAVAHVSRDRYRETILHLCSEVLALRKKLGENLAVVMEFPNSLEARAEFDATAEALCERLCEIDQWVADAVVDQITEVFVEPSAPVHHLVRAAAHSPTTSPGSSPEISPSSSPTHPSDQESETRLTRQVELFRRHSRRLSQVAGHAAQSSADSKRVQAITELARQVDEAMPKVVEVAVALKRAPPEDLMVAKASLDSASREWADKVQQLTTATYDIVDPEDFLAVSEANIHQDMTKCRDAVRGQNWPQLRTLVQGVAAKARRVVDIGKMAADQATEPWKKEAVSVAGTRLENAIPRMVTLVDELISDPTQEGTQDGFAQSLKEVLDGIHSMQAALTAESPDYHTSLATSTPMAGPAHEGLQESPFVSPVPPSPPPPPPLSSPPRTRYIGSLKRKKKNRAAITREEDQTDSGATPVRMGNAQTQTPSASDRSMQHEQTQTPPFRDHSMQHEIHYPSALLGTTSAALRLSPTAAASPPGDTSAASADTDRRGRDGNQRESPARRTVQEYARPLQDLVTVAEEGEVEELQSHASALQARAIRLTSIAETAAETVRHNPQLTKVLKTKAREVSKLTPQVIGHAEEVARDPAGRKRQLEDLQLSSHQWAGHVSQLIEATQKANYPWSKTAERLVSAAKRGEGLETQKKHVSTQTNRMVNVAMVTVAAAETEEAIGVGSGSGEDSERCSHDPDLMEQIRHVRVTASEIQKLTPKLLSAADMASGRGGDTSATTEHLNLLSQEWATKAKVLMRGVDDVSLGMSGPADTLLLSARSGDPTLLSEQGRAITELASSLGNIARDALEGCEDRDRAEKVRRASERISTTSAELISCANRVAQEGGGAEEEEADPQLLDHLHETLESTELLRRDWASQVHLITAHIDGLTAKVSAPLDRLVETALQASRTSSKAKQHLLDKFEKRADFIRNQLEVVENCFNEATATVEQRDTAMDSAALSVSFLRKVTPHAVGACRSLTSEPGSAMLEHFNHLRRQWASKAQKLLHSLKKITTVDIEPVLVAFGELIQQPKSGRSTPGLSGGGSGALHKSYSFEDIAEEEETGKLVVRDPSKQSDPHKRYSAAEEAMEMSRHVIEASKRPTSMAVPLPSWSLDLDKGLTASSKSIAVAAQSLRDVTEAFHEEGNIIIKVAKKMSQQMSQMAEFSHGRGELQSKTEMIYTAKAIAANGRVMVQFANLICDQCTDERMKANLQYCAEMIPTFSTQLRILASVKASTPADSSADVMLVKNAENLMQAVIKTVKAAEAACIKGLKVPEDKAQKEAVDMIVNWKHRLYHQRTLETIRAPRGARGLRKLNRSHISTPSLVDVLQPRVVL</sequence>
<feature type="signal peptide" evidence="8">
    <location>
        <begin position="1"/>
        <end position="25"/>
    </location>
</feature>
<dbReference type="PRINTS" id="PR00805">
    <property type="entry name" value="ALPHACATENIN"/>
</dbReference>
<dbReference type="InterPro" id="IPR033379">
    <property type="entry name" value="Acid_Pase_AS"/>
</dbReference>
<dbReference type="PANTHER" id="PTHR18914:SF30">
    <property type="entry name" value="VINCULIN_ALPHA-CATENIN FAMILY MEMBER 1"/>
    <property type="match status" value="1"/>
</dbReference>
<dbReference type="Gene3D" id="3.40.50.1240">
    <property type="entry name" value="Phosphoglycerate mutase-like"/>
    <property type="match status" value="1"/>
</dbReference>
<dbReference type="PROSITE" id="PS00778">
    <property type="entry name" value="HIS_ACID_PHOSPHAT_2"/>
    <property type="match status" value="1"/>
</dbReference>
<dbReference type="GO" id="GO:0005912">
    <property type="term" value="C:adherens junction"/>
    <property type="evidence" value="ECO:0007669"/>
    <property type="project" value="TreeGrafter"/>
</dbReference>
<feature type="compositionally biased region" description="Pro residues" evidence="7">
    <location>
        <begin position="1066"/>
        <end position="1080"/>
    </location>
</feature>
<dbReference type="GO" id="GO:0016342">
    <property type="term" value="C:catenin complex"/>
    <property type="evidence" value="ECO:0007669"/>
    <property type="project" value="TreeGrafter"/>
</dbReference>
<evidence type="ECO:0000313" key="9">
    <source>
        <dbReference type="EMBL" id="CAI8016979.1"/>
    </source>
</evidence>
<dbReference type="GO" id="GO:0098609">
    <property type="term" value="P:cell-cell adhesion"/>
    <property type="evidence" value="ECO:0007669"/>
    <property type="project" value="TreeGrafter"/>
</dbReference>
<evidence type="ECO:0000256" key="5">
    <source>
        <dbReference type="ARBA" id="ARBA00022889"/>
    </source>
</evidence>
<protein>
    <submittedName>
        <fullName evidence="9">Counting factor 60</fullName>
    </submittedName>
</protein>
<keyword evidence="4" id="KW-0963">Cytoplasm</keyword>
<organism evidence="9 10">
    <name type="scientific">Geodia barretti</name>
    <name type="common">Barrett's horny sponge</name>
    <dbReference type="NCBI Taxonomy" id="519541"/>
    <lineage>
        <taxon>Eukaryota</taxon>
        <taxon>Metazoa</taxon>
        <taxon>Porifera</taxon>
        <taxon>Demospongiae</taxon>
        <taxon>Heteroscleromorpha</taxon>
        <taxon>Tetractinellida</taxon>
        <taxon>Astrophorina</taxon>
        <taxon>Geodiidae</taxon>
        <taxon>Geodia</taxon>
    </lineage>
</organism>
<dbReference type="PANTHER" id="PTHR18914">
    <property type="entry name" value="ALPHA CATENIN"/>
    <property type="match status" value="1"/>
</dbReference>
<dbReference type="Pfam" id="PF01044">
    <property type="entry name" value="Vinculin"/>
    <property type="match status" value="2"/>
</dbReference>
<dbReference type="InterPro" id="IPR000560">
    <property type="entry name" value="His_Pase_clade-2"/>
</dbReference>
<feature type="compositionally biased region" description="Low complexity" evidence="7">
    <location>
        <begin position="795"/>
        <end position="815"/>
    </location>
</feature>
<dbReference type="GO" id="GO:0008013">
    <property type="term" value="F:beta-catenin binding"/>
    <property type="evidence" value="ECO:0007669"/>
    <property type="project" value="TreeGrafter"/>
</dbReference>
<keyword evidence="6" id="KW-0965">Cell junction</keyword>
<gene>
    <name evidence="9" type="ORF">GBAR_LOCUS10363</name>
</gene>
<dbReference type="InterPro" id="IPR001033">
    <property type="entry name" value="Alpha_catenin"/>
</dbReference>
<evidence type="ECO:0000256" key="3">
    <source>
        <dbReference type="ARBA" id="ARBA00008376"/>
    </source>
</evidence>
<feature type="compositionally biased region" description="Basic and acidic residues" evidence="7">
    <location>
        <begin position="1184"/>
        <end position="1203"/>
    </location>
</feature>
<dbReference type="InterPro" id="IPR036723">
    <property type="entry name" value="Alpha-catenin/vinculin-like_sf"/>
</dbReference>
<dbReference type="GO" id="GO:0016477">
    <property type="term" value="P:cell migration"/>
    <property type="evidence" value="ECO:0007669"/>
    <property type="project" value="TreeGrafter"/>
</dbReference>
<dbReference type="GO" id="GO:0051015">
    <property type="term" value="F:actin filament binding"/>
    <property type="evidence" value="ECO:0007669"/>
    <property type="project" value="InterPro"/>
</dbReference>
<evidence type="ECO:0000256" key="8">
    <source>
        <dbReference type="SAM" id="SignalP"/>
    </source>
</evidence>
<dbReference type="InterPro" id="IPR006077">
    <property type="entry name" value="Vinculin/catenin"/>
</dbReference>
<feature type="compositionally biased region" description="Polar residues" evidence="7">
    <location>
        <begin position="1118"/>
        <end position="1139"/>
    </location>
</feature>